<dbReference type="OrthoDB" id="3562278at2759"/>
<dbReference type="RefSeq" id="XP_031871260.1">
    <property type="nucleotide sequence ID" value="XM_032011567.1"/>
</dbReference>
<evidence type="ECO:0000313" key="3">
    <source>
        <dbReference type="Proteomes" id="UP000254866"/>
    </source>
</evidence>
<reference evidence="2 3" key="1">
    <citation type="journal article" date="2018" name="IMA Fungus">
        <title>IMA Genome-F 9: Draft genome sequence of Annulohypoxylon stygium, Aspergillus mulundensis, Berkeleyomyces basicola (syn. Thielaviopsis basicola), Ceratocystis smalleyi, two Cercospora beticola strains, Coleophoma cylindrospora, Fusarium fracticaudum, Phialophora cf. hyalina, and Morchella septimelata.</title>
        <authorList>
            <person name="Wingfield B.D."/>
            <person name="Bills G.F."/>
            <person name="Dong Y."/>
            <person name="Huang W."/>
            <person name="Nel W.J."/>
            <person name="Swalarsk-Parry B.S."/>
            <person name="Vaghefi N."/>
            <person name="Wilken P.M."/>
            <person name="An Z."/>
            <person name="de Beer Z.W."/>
            <person name="De Vos L."/>
            <person name="Chen L."/>
            <person name="Duong T.A."/>
            <person name="Gao Y."/>
            <person name="Hammerbacher A."/>
            <person name="Kikkert J.R."/>
            <person name="Li Y."/>
            <person name="Li H."/>
            <person name="Li K."/>
            <person name="Li Q."/>
            <person name="Liu X."/>
            <person name="Ma X."/>
            <person name="Naidoo K."/>
            <person name="Pethybridge S.J."/>
            <person name="Sun J."/>
            <person name="Steenkamp E.T."/>
            <person name="van der Nest M.A."/>
            <person name="van Wyk S."/>
            <person name="Wingfield M.J."/>
            <person name="Xiong C."/>
            <person name="Yue Q."/>
            <person name="Zhang X."/>
        </authorList>
    </citation>
    <scope>NUCLEOTIDE SEQUENCE [LARGE SCALE GENOMIC DNA]</scope>
    <source>
        <strain evidence="2 3">BP 5553</strain>
    </source>
</reference>
<feature type="compositionally biased region" description="Basic and acidic residues" evidence="1">
    <location>
        <begin position="32"/>
        <end position="45"/>
    </location>
</feature>
<feature type="compositionally biased region" description="Basic and acidic residues" evidence="1">
    <location>
        <begin position="80"/>
        <end position="93"/>
    </location>
</feature>
<evidence type="ECO:0000313" key="2">
    <source>
        <dbReference type="EMBL" id="RDL38604.1"/>
    </source>
</evidence>
<dbReference type="AlphaFoldDB" id="A0A370TSY7"/>
<gene>
    <name evidence="2" type="ORF">BP5553_02944</name>
</gene>
<feature type="compositionally biased region" description="Low complexity" evidence="1">
    <location>
        <begin position="53"/>
        <end position="79"/>
    </location>
</feature>
<proteinExistence type="predicted"/>
<name>A0A370TSY7_9HELO</name>
<keyword evidence="3" id="KW-1185">Reference proteome</keyword>
<feature type="region of interest" description="Disordered" evidence="1">
    <location>
        <begin position="1"/>
        <end position="110"/>
    </location>
</feature>
<protein>
    <submittedName>
        <fullName evidence="2">Uncharacterized protein</fullName>
    </submittedName>
</protein>
<sequence>MCGKADEAHTPAAQPVRLKEIPPTSRPPTSTARDRPSASGRERPASARRHRPASSSASSARPSSKSTRPSSSRRAPKTAGAERHSSSRGDRPQRPRPRSQFPSIQEYPEDKTIINSVAELVTLIDQHVEYYYPHDGPHLEGTTALDNPRTRHATIRKHIAREIISSIIMTGNSSPDVSLVAHRISEYVEEYSGRTSYEAKRKSHILELCKLGMETKELIDSHPAHWEFGSWDEAGFILLLPTLLRDGEQVVARQIFRIS</sequence>
<evidence type="ECO:0000256" key="1">
    <source>
        <dbReference type="SAM" id="MobiDB-lite"/>
    </source>
</evidence>
<accession>A0A370TSY7</accession>
<comment type="caution">
    <text evidence="2">The sequence shown here is derived from an EMBL/GenBank/DDBJ whole genome shotgun (WGS) entry which is preliminary data.</text>
</comment>
<dbReference type="EMBL" id="NPIC01000002">
    <property type="protein sequence ID" value="RDL38604.1"/>
    <property type="molecule type" value="Genomic_DNA"/>
</dbReference>
<dbReference type="GeneID" id="43595793"/>
<dbReference type="Proteomes" id="UP000254866">
    <property type="component" value="Unassembled WGS sequence"/>
</dbReference>
<organism evidence="2 3">
    <name type="scientific">Venustampulla echinocandica</name>
    <dbReference type="NCBI Taxonomy" id="2656787"/>
    <lineage>
        <taxon>Eukaryota</taxon>
        <taxon>Fungi</taxon>
        <taxon>Dikarya</taxon>
        <taxon>Ascomycota</taxon>
        <taxon>Pezizomycotina</taxon>
        <taxon>Leotiomycetes</taxon>
        <taxon>Helotiales</taxon>
        <taxon>Pleuroascaceae</taxon>
        <taxon>Venustampulla</taxon>
    </lineage>
</organism>